<evidence type="ECO:0000313" key="4">
    <source>
        <dbReference type="Proteomes" id="UP000289152"/>
    </source>
</evidence>
<name>A0A4Q1BW66_TREME</name>
<dbReference type="VEuPathDB" id="FungiDB:TREMEDRAFT_63484"/>
<keyword evidence="4" id="KW-1185">Reference proteome</keyword>
<keyword evidence="2" id="KW-0732">Signal</keyword>
<proteinExistence type="predicted"/>
<feature type="region of interest" description="Disordered" evidence="1">
    <location>
        <begin position="32"/>
        <end position="58"/>
    </location>
</feature>
<gene>
    <name evidence="3" type="ORF">M231_00370</name>
</gene>
<feature type="signal peptide" evidence="2">
    <location>
        <begin position="1"/>
        <end position="18"/>
    </location>
</feature>
<evidence type="ECO:0000256" key="2">
    <source>
        <dbReference type="SAM" id="SignalP"/>
    </source>
</evidence>
<comment type="caution">
    <text evidence="3">The sequence shown here is derived from an EMBL/GenBank/DDBJ whole genome shotgun (WGS) entry which is preliminary data.</text>
</comment>
<dbReference type="AlphaFoldDB" id="A0A4Q1BW66"/>
<feature type="chain" id="PRO_5020717468" evidence="2">
    <location>
        <begin position="19"/>
        <end position="246"/>
    </location>
</feature>
<dbReference type="Proteomes" id="UP000289152">
    <property type="component" value="Unassembled WGS sequence"/>
</dbReference>
<evidence type="ECO:0000313" key="3">
    <source>
        <dbReference type="EMBL" id="RXK42380.1"/>
    </source>
</evidence>
<organism evidence="3 4">
    <name type="scientific">Tremella mesenterica</name>
    <name type="common">Jelly fungus</name>
    <dbReference type="NCBI Taxonomy" id="5217"/>
    <lineage>
        <taxon>Eukaryota</taxon>
        <taxon>Fungi</taxon>
        <taxon>Dikarya</taxon>
        <taxon>Basidiomycota</taxon>
        <taxon>Agaricomycotina</taxon>
        <taxon>Tremellomycetes</taxon>
        <taxon>Tremellales</taxon>
        <taxon>Tremellaceae</taxon>
        <taxon>Tremella</taxon>
    </lineage>
</organism>
<protein>
    <submittedName>
        <fullName evidence="3">Uncharacterized protein</fullName>
    </submittedName>
</protein>
<reference evidence="3 4" key="1">
    <citation type="submission" date="2016-06" db="EMBL/GenBank/DDBJ databases">
        <title>Evolution of pathogenesis and genome organization in the Tremellales.</title>
        <authorList>
            <person name="Cuomo C."/>
            <person name="Litvintseva A."/>
            <person name="Heitman J."/>
            <person name="Chen Y."/>
            <person name="Sun S."/>
            <person name="Springer D."/>
            <person name="Dromer F."/>
            <person name="Young S."/>
            <person name="Zeng Q."/>
            <person name="Chapman S."/>
            <person name="Gujja S."/>
            <person name="Saif S."/>
            <person name="Birren B."/>
        </authorList>
    </citation>
    <scope>NUCLEOTIDE SEQUENCE [LARGE SCALE GENOMIC DNA]</scope>
    <source>
        <strain evidence="3 4">ATCC 28783</strain>
    </source>
</reference>
<accession>A0A4Q1BW66</accession>
<sequence>MFLPAMLVTLILAMTAHCKPVWESNAERLRRGLPPASPLRRYNASSTRHAHAKRSNSPTTAYIQASPVTVGKRSLSNRAGTPYDSISWLTYNPTTSLFILSTDPTQATEFFFPTQGTDQEVNVNVDGTTNTVTIFVYHYGTPLTMAQEHGVSVDFSLTQDTQTLDASYGNLEQIPVWDIPTYLPAPVVFSFHNVDGTETRDIPTFVFDRTDYAPISDTLGAGLRASDLISASRTQQVVLTWVETIS</sequence>
<dbReference type="EMBL" id="SDIL01000002">
    <property type="protein sequence ID" value="RXK42380.1"/>
    <property type="molecule type" value="Genomic_DNA"/>
</dbReference>
<evidence type="ECO:0000256" key="1">
    <source>
        <dbReference type="SAM" id="MobiDB-lite"/>
    </source>
</evidence>
<dbReference type="InParanoid" id="A0A4Q1BW66"/>